<evidence type="ECO:0000313" key="3">
    <source>
        <dbReference type="EMBL" id="TKT92218.1"/>
    </source>
</evidence>
<dbReference type="Gene3D" id="2.70.98.70">
    <property type="match status" value="1"/>
</dbReference>
<accession>A0A4U6D7V8</accession>
<dbReference type="GO" id="GO:0016829">
    <property type="term" value="F:lyase activity"/>
    <property type="evidence" value="ECO:0007669"/>
    <property type="project" value="InterPro"/>
</dbReference>
<comment type="subcellular location">
    <subcellularLocation>
        <location evidence="1">Cell envelope</location>
    </subcellularLocation>
</comment>
<dbReference type="GO" id="GO:0030313">
    <property type="term" value="C:cell envelope"/>
    <property type="evidence" value="ECO:0007669"/>
    <property type="project" value="UniProtKB-SubCell"/>
</dbReference>
<evidence type="ECO:0000256" key="1">
    <source>
        <dbReference type="ARBA" id="ARBA00004196"/>
    </source>
</evidence>
<keyword evidence="4" id="KW-1185">Reference proteome</keyword>
<sequence>MRSVRLSRRNFVKGAALTVVTTANVSSLCNFTTQEPQKTVKGKQKPTIYTPEKISNARENIARYDWAKSEKDRVVAEADHYLTRGLHYWWGLITPQSLPRSYAVNEVGGSPTTGLKINEFGTYPYTYNAFAHPWKITDPSTGLQYPSNDFAGYYTSGLDVNGIFTPALADRSLLKNTLYPDKPVNWGVDDGFGWVDENGNRFTFVAYYVHWALWDHKGLISRALSAFRQAFVFTGNPVYAQAGIVMLVRIADVYPDMDSLCYKWEDGFRNSHGGTGQGKVLGCIWETEYLPDMIRAYDAFFLSFKDEAVLTFLRSQSFTANRKIPLDSAAAIQLHIEEGFIKQIFPAIKKAQIHGNTGMHQMVLALAAVAYDTFPDTKEWLNFNFQAGERLSSPNWHVTGGNLLAVLVNDLDRDGFGYEASPDYNNLWFVHLKLVADILLDYKGYTGADLYKNPKFRKMFYSFFNLILSDHFTAQIGDSGATGNRGIIVDPKDFACGYQVYKDPLLARLAYYFNGNTSQGMRGDIFSRNPLEISAEIDRVILKEGAFSYESVNLSGYGFAALRKTFPESEVRGGIQKEQHDLWLYFGRSGGHGHSDKLNIGLHAFGLDLAPDLGYPERTGEWPSRLEWTRNTISHNTVVVDECMQTDSWEGTPLHFENHDFIRLIDVDASKAYPQTSEYRRTVAMVSVDDEQVYYLDLFRISGGNHHHFSFHGGESLSVSTSGIRLTPQSGGTYAGADVSYATRKDSKGGWDYKGSGFHYLKNAERDTDPACPFSVDWLLVGNRESVQQQEPHLKLTMLNCVDDVALADGIPPVNGRNPASLRYMVAHRKGVDLQSVFISVLEPYLNHSQINSCEKVSVRCNNLPVADTIAVAVKVCLKNGRTDYLVQSTNPAMRLWVDGKYVFQGFFGALAERNGKIVKGFISDGGFIGKPAGVFVKNAVPAVTGTVTGFTKELRGDNCLIVSLDRKILLPESLKGRTIYINNEGKRNATYRIEAVSKTGSRKLELALGNVTLIQRFADDHQTSSWYIYDIAEGDKFRIPMSSSKLIHRF</sequence>
<dbReference type="Proteomes" id="UP000304900">
    <property type="component" value="Unassembled WGS sequence"/>
</dbReference>
<evidence type="ECO:0000313" key="4">
    <source>
        <dbReference type="Proteomes" id="UP000304900"/>
    </source>
</evidence>
<gene>
    <name evidence="3" type="ORF">FDK13_09525</name>
</gene>
<reference evidence="3 4" key="1">
    <citation type="submission" date="2019-05" db="EMBL/GenBank/DDBJ databases">
        <title>Dyadobacter AR-3-8 sp. nov., isolated from arctic soil.</title>
        <authorList>
            <person name="Chaudhary D.K."/>
        </authorList>
    </citation>
    <scope>NUCLEOTIDE SEQUENCE [LARGE SCALE GENOMIC DNA]</scope>
    <source>
        <strain evidence="3 4">AR-3-8</strain>
    </source>
</reference>
<dbReference type="OrthoDB" id="227957at2"/>
<dbReference type="EMBL" id="SZVO01000004">
    <property type="protein sequence ID" value="TKT92218.1"/>
    <property type="molecule type" value="Genomic_DNA"/>
</dbReference>
<dbReference type="AlphaFoldDB" id="A0A4U6D7V8"/>
<comment type="caution">
    <text evidence="3">The sequence shown here is derived from an EMBL/GenBank/DDBJ whole genome shotgun (WGS) entry which is preliminary data.</text>
</comment>
<feature type="domain" description="Heparinase II/III-like C-terminal" evidence="2">
    <location>
        <begin position="588"/>
        <end position="722"/>
    </location>
</feature>
<dbReference type="InterPro" id="IPR012480">
    <property type="entry name" value="Hepar_II_III_C"/>
</dbReference>
<organism evidence="3 4">
    <name type="scientific">Dyadobacter frigoris</name>
    <dbReference type="NCBI Taxonomy" id="2576211"/>
    <lineage>
        <taxon>Bacteria</taxon>
        <taxon>Pseudomonadati</taxon>
        <taxon>Bacteroidota</taxon>
        <taxon>Cytophagia</taxon>
        <taxon>Cytophagales</taxon>
        <taxon>Spirosomataceae</taxon>
        <taxon>Dyadobacter</taxon>
    </lineage>
</organism>
<protein>
    <recommendedName>
        <fullName evidence="2">Heparinase II/III-like C-terminal domain-containing protein</fullName>
    </recommendedName>
</protein>
<dbReference type="Gene3D" id="1.50.10.100">
    <property type="entry name" value="Chondroitin AC/alginate lyase"/>
    <property type="match status" value="1"/>
</dbReference>
<dbReference type="InterPro" id="IPR008929">
    <property type="entry name" value="Chondroitin_lyas"/>
</dbReference>
<name>A0A4U6D7V8_9BACT</name>
<dbReference type="RefSeq" id="WP_137339763.1">
    <property type="nucleotide sequence ID" value="NZ_BSQH01000007.1"/>
</dbReference>
<evidence type="ECO:0000259" key="2">
    <source>
        <dbReference type="Pfam" id="PF07940"/>
    </source>
</evidence>
<dbReference type="Pfam" id="PF07940">
    <property type="entry name" value="Hepar_II_III_C"/>
    <property type="match status" value="1"/>
</dbReference>
<proteinExistence type="predicted"/>